<dbReference type="Proteomes" id="UP000199312">
    <property type="component" value="Unassembled WGS sequence"/>
</dbReference>
<dbReference type="InterPro" id="IPR012336">
    <property type="entry name" value="Thioredoxin-like_fold"/>
</dbReference>
<reference evidence="4" key="1">
    <citation type="submission" date="2016-10" db="EMBL/GenBank/DDBJ databases">
        <authorList>
            <person name="Varghese N."/>
            <person name="Submissions S."/>
        </authorList>
    </citation>
    <scope>NUCLEOTIDE SEQUENCE [LARGE SCALE GENOMIC DNA]</scope>
    <source>
        <strain evidence="4">DSM 24450</strain>
    </source>
</reference>
<dbReference type="AlphaFoldDB" id="A0A1I6S361"/>
<evidence type="ECO:0000259" key="2">
    <source>
        <dbReference type="PROSITE" id="PS51352"/>
    </source>
</evidence>
<name>A0A1I6S361_9FLAO</name>
<dbReference type="Pfam" id="PF13098">
    <property type="entry name" value="Thioredoxin_2"/>
    <property type="match status" value="1"/>
</dbReference>
<dbReference type="EMBL" id="FOZP01000007">
    <property type="protein sequence ID" value="SFS71401.1"/>
    <property type="molecule type" value="Genomic_DNA"/>
</dbReference>
<protein>
    <submittedName>
        <fullName evidence="3">Thioredoxin-like domain-containing protein</fullName>
    </submittedName>
</protein>
<dbReference type="InterPro" id="IPR051099">
    <property type="entry name" value="AGR/TXD"/>
</dbReference>
<dbReference type="SUPFAM" id="SSF52833">
    <property type="entry name" value="Thioredoxin-like"/>
    <property type="match status" value="1"/>
</dbReference>
<gene>
    <name evidence="3" type="ORF">SAMN04488006_2771</name>
</gene>
<dbReference type="STRING" id="593133.SAMN04488006_2771"/>
<keyword evidence="1" id="KW-0732">Signal</keyword>
<dbReference type="InterPro" id="IPR036249">
    <property type="entry name" value="Thioredoxin-like_sf"/>
</dbReference>
<keyword evidence="4" id="KW-1185">Reference proteome</keyword>
<evidence type="ECO:0000256" key="1">
    <source>
        <dbReference type="ARBA" id="ARBA00022729"/>
    </source>
</evidence>
<dbReference type="PANTHER" id="PTHR15337">
    <property type="entry name" value="ANTERIOR GRADIENT PROTEIN-RELATED"/>
    <property type="match status" value="1"/>
</dbReference>
<evidence type="ECO:0000313" key="4">
    <source>
        <dbReference type="Proteomes" id="UP000199312"/>
    </source>
</evidence>
<dbReference type="Gene3D" id="3.40.30.10">
    <property type="entry name" value="Glutaredoxin"/>
    <property type="match status" value="1"/>
</dbReference>
<sequence length="159" mass="18378">MNKFLFIIAVSICFVGVSQNKTVSKLNWIESFSDAKSIALKENKPMLILFTGSDWCKYCKNLTTDFFNSDKFKEIAQTDFVLYKADFPRNKSLVTENQKRDNLELKVMFGVNLYPTIYIINSKGKSIDNIKGYSSARDTKYHYMFIESALNKNNKESTK</sequence>
<evidence type="ECO:0000313" key="3">
    <source>
        <dbReference type="EMBL" id="SFS71401.1"/>
    </source>
</evidence>
<dbReference type="PANTHER" id="PTHR15337:SF11">
    <property type="entry name" value="THIOREDOXIN DOMAIN-CONTAINING PROTEIN"/>
    <property type="match status" value="1"/>
</dbReference>
<organism evidence="3 4">
    <name type="scientific">Lutibacter maritimus</name>
    <dbReference type="NCBI Taxonomy" id="593133"/>
    <lineage>
        <taxon>Bacteria</taxon>
        <taxon>Pseudomonadati</taxon>
        <taxon>Bacteroidota</taxon>
        <taxon>Flavobacteriia</taxon>
        <taxon>Flavobacteriales</taxon>
        <taxon>Flavobacteriaceae</taxon>
        <taxon>Lutibacter</taxon>
    </lineage>
</organism>
<proteinExistence type="predicted"/>
<feature type="domain" description="Thioredoxin" evidence="2">
    <location>
        <begin position="5"/>
        <end position="151"/>
    </location>
</feature>
<dbReference type="RefSeq" id="WP_090228367.1">
    <property type="nucleotide sequence ID" value="NZ_FOZP01000007.1"/>
</dbReference>
<dbReference type="InterPro" id="IPR013766">
    <property type="entry name" value="Thioredoxin_domain"/>
</dbReference>
<dbReference type="PROSITE" id="PS51352">
    <property type="entry name" value="THIOREDOXIN_2"/>
    <property type="match status" value="1"/>
</dbReference>
<accession>A0A1I6S361</accession>